<proteinExistence type="predicted"/>
<evidence type="ECO:0000313" key="3">
    <source>
        <dbReference type="Proteomes" id="UP000636960"/>
    </source>
</evidence>
<dbReference type="AlphaFoldDB" id="A0A919JX58"/>
<accession>A0A919JX58</accession>
<dbReference type="Proteomes" id="UP000636960">
    <property type="component" value="Unassembled WGS sequence"/>
</dbReference>
<reference evidence="2" key="1">
    <citation type="submission" date="2021-01" db="EMBL/GenBank/DDBJ databases">
        <title>Whole genome shotgun sequence of Actinoplanes rishiriensis NBRC 108556.</title>
        <authorList>
            <person name="Komaki H."/>
            <person name="Tamura T."/>
        </authorList>
    </citation>
    <scope>NUCLEOTIDE SEQUENCE</scope>
    <source>
        <strain evidence="2">NBRC 108556</strain>
    </source>
</reference>
<evidence type="ECO:0000256" key="1">
    <source>
        <dbReference type="SAM" id="MobiDB-lite"/>
    </source>
</evidence>
<name>A0A919JX58_9ACTN</name>
<dbReference type="EMBL" id="BOMV01000021">
    <property type="protein sequence ID" value="GIE94894.1"/>
    <property type="molecule type" value="Genomic_DNA"/>
</dbReference>
<evidence type="ECO:0008006" key="4">
    <source>
        <dbReference type="Google" id="ProtNLM"/>
    </source>
</evidence>
<sequence>MPVVPDCSRPGEPAPRAGRRSLRLSRLMLLAGALSATAGTGNPDQPAVTGDRSADEAMSIPDRAMLQATELYGATTAVLDDDRWAHVRPPQPCADGAYPSAVLCRGSRAVTAVVEVNGTPAVAVEYVAVFRSNGARRYVRDLHRALDGCRGIDAQGTWKILDTGLASRESLLLRLRQKWEHAGETATKNTFVAVARVGRVLVVVADVGWEAGDGHRDLVEALIGPALRRANLLL</sequence>
<protein>
    <recommendedName>
        <fullName evidence="4">PknH-like extracellular domain-containing protein</fullName>
    </recommendedName>
</protein>
<organism evidence="2 3">
    <name type="scientific">Paractinoplanes rishiriensis</name>
    <dbReference type="NCBI Taxonomy" id="1050105"/>
    <lineage>
        <taxon>Bacteria</taxon>
        <taxon>Bacillati</taxon>
        <taxon>Actinomycetota</taxon>
        <taxon>Actinomycetes</taxon>
        <taxon>Micromonosporales</taxon>
        <taxon>Micromonosporaceae</taxon>
        <taxon>Paractinoplanes</taxon>
    </lineage>
</organism>
<comment type="caution">
    <text evidence="2">The sequence shown here is derived from an EMBL/GenBank/DDBJ whole genome shotgun (WGS) entry which is preliminary data.</text>
</comment>
<dbReference type="RefSeq" id="WP_203781202.1">
    <property type="nucleotide sequence ID" value="NZ_BOMV01000021.1"/>
</dbReference>
<feature type="region of interest" description="Disordered" evidence="1">
    <location>
        <begin position="35"/>
        <end position="54"/>
    </location>
</feature>
<keyword evidence="3" id="KW-1185">Reference proteome</keyword>
<evidence type="ECO:0000313" key="2">
    <source>
        <dbReference type="EMBL" id="GIE94894.1"/>
    </source>
</evidence>
<gene>
    <name evidence="2" type="ORF">Ari01nite_23590</name>
</gene>